<dbReference type="Proteomes" id="UP000576368">
    <property type="component" value="Unassembled WGS sequence"/>
</dbReference>
<protein>
    <submittedName>
        <fullName evidence="1">Uncharacterized protein</fullName>
    </submittedName>
</protein>
<evidence type="ECO:0000313" key="1">
    <source>
        <dbReference type="EMBL" id="NJC18926.1"/>
    </source>
</evidence>
<proteinExistence type="predicted"/>
<comment type="caution">
    <text evidence="1">The sequence shown here is derived from an EMBL/GenBank/DDBJ whole genome shotgun (WGS) entry which is preliminary data.</text>
</comment>
<evidence type="ECO:0000313" key="2">
    <source>
        <dbReference type="Proteomes" id="UP000576368"/>
    </source>
</evidence>
<organism evidence="1 2">
    <name type="scientific">Butyricimonas paravirosa</name>
    <dbReference type="NCBI Taxonomy" id="1472417"/>
    <lineage>
        <taxon>Bacteria</taxon>
        <taxon>Pseudomonadati</taxon>
        <taxon>Bacteroidota</taxon>
        <taxon>Bacteroidia</taxon>
        <taxon>Bacteroidales</taxon>
        <taxon>Odoribacteraceae</taxon>
        <taxon>Butyricimonas</taxon>
    </lineage>
</organism>
<gene>
    <name evidence="1" type="ORF">GGR15_002554</name>
</gene>
<sequence>MEGLGVFDKFRLSIFSSDNTFHVKFFVLEGIVRWVVFF</sequence>
<reference evidence="1 2" key="1">
    <citation type="submission" date="2020-03" db="EMBL/GenBank/DDBJ databases">
        <title>Genomic Encyclopedia of Type Strains, Phase IV (KMG-IV): sequencing the most valuable type-strain genomes for metagenomic binning, comparative biology and taxonomic classification.</title>
        <authorList>
            <person name="Goeker M."/>
        </authorList>
    </citation>
    <scope>NUCLEOTIDE SEQUENCE [LARGE SCALE GENOMIC DNA]</scope>
    <source>
        <strain evidence="1 2">DSM 105722</strain>
    </source>
</reference>
<dbReference type="AlphaFoldDB" id="A0A7X6BKA9"/>
<dbReference type="EMBL" id="JAATLI010000008">
    <property type="protein sequence ID" value="NJC18926.1"/>
    <property type="molecule type" value="Genomic_DNA"/>
</dbReference>
<accession>A0A7X6BKA9</accession>
<name>A0A7X6BKA9_9BACT</name>